<evidence type="ECO:0000313" key="3">
    <source>
        <dbReference type="Proteomes" id="UP000245591"/>
    </source>
</evidence>
<dbReference type="EMBL" id="MBFU01000267">
    <property type="protein sequence ID" value="PWA00897.1"/>
    <property type="molecule type" value="Genomic_DNA"/>
</dbReference>
<feature type="non-terminal residue" evidence="2">
    <location>
        <position position="1"/>
    </location>
</feature>
<protein>
    <submittedName>
        <fullName evidence="2">Uncharacterized protein</fullName>
    </submittedName>
</protein>
<dbReference type="Proteomes" id="UP000245591">
    <property type="component" value="Unassembled WGS sequence"/>
</dbReference>
<feature type="region of interest" description="Disordered" evidence="1">
    <location>
        <begin position="93"/>
        <end position="112"/>
    </location>
</feature>
<accession>A0A2U1J740</accession>
<organism evidence="2 3">
    <name type="scientific">Smittium angustum</name>
    <dbReference type="NCBI Taxonomy" id="133377"/>
    <lineage>
        <taxon>Eukaryota</taxon>
        <taxon>Fungi</taxon>
        <taxon>Fungi incertae sedis</taxon>
        <taxon>Zoopagomycota</taxon>
        <taxon>Kickxellomycotina</taxon>
        <taxon>Harpellomycetes</taxon>
        <taxon>Harpellales</taxon>
        <taxon>Legeriomycetaceae</taxon>
        <taxon>Smittium</taxon>
    </lineage>
</organism>
<dbReference type="Gene3D" id="1.20.1050.10">
    <property type="match status" value="1"/>
</dbReference>
<proteinExistence type="predicted"/>
<comment type="caution">
    <text evidence="2">The sequence shown here is derived from an EMBL/GenBank/DDBJ whole genome shotgun (WGS) entry which is preliminary data.</text>
</comment>
<evidence type="ECO:0000313" key="2">
    <source>
        <dbReference type="EMBL" id="PWA00897.1"/>
    </source>
</evidence>
<keyword evidence="3" id="KW-1185">Reference proteome</keyword>
<dbReference type="AlphaFoldDB" id="A0A2U1J740"/>
<gene>
    <name evidence="2" type="ORF">BB558_003044</name>
</gene>
<sequence length="343" mass="39817">KFINETHKENEKYKSLFGNMKKYSIDESDVHPWLVPKYGALFFVVCCFEASFSATKITDYLYIKDTFATFVNQYQEAESSNSVDVEPIRNSNTFSRQNETLPGIPESSKNKNCESSYKNNYDEYIKYSKLLGESSPNSSFYYFYQYMVDILSDAIVQDIITNPANSQSNFEPQLISPTINLDSLVNKADSKDDENTTRYDWAELDKMFWPQKPRRKQFLQTKNSVTLSESAQGNVKDEGFLFGEYGIVDAFFTSTVFRIVNYSLPCENEFAKKYVETTKNQSWLKNGSSWQLKRTVIMNQTRNPSFKHLSFIIKQMLLISLDCLLNKVNFATFLDKVCKRIEL</sequence>
<evidence type="ECO:0000256" key="1">
    <source>
        <dbReference type="SAM" id="MobiDB-lite"/>
    </source>
</evidence>
<reference evidence="2 3" key="1">
    <citation type="journal article" date="2018" name="MBio">
        <title>Comparative Genomics Reveals the Core Gene Toolbox for the Fungus-Insect Symbiosis.</title>
        <authorList>
            <person name="Wang Y."/>
            <person name="Stata M."/>
            <person name="Wang W."/>
            <person name="Stajich J.E."/>
            <person name="White M.M."/>
            <person name="Moncalvo J.M."/>
        </authorList>
    </citation>
    <scope>NUCLEOTIDE SEQUENCE [LARGE SCALE GENOMIC DNA]</scope>
    <source>
        <strain evidence="2 3">AUS-126-30</strain>
    </source>
</reference>
<name>A0A2U1J740_SMIAN</name>